<feature type="chain" id="PRO_5040534789" description="GDT1 family protein" evidence="6">
    <location>
        <begin position="19"/>
        <end position="320"/>
    </location>
</feature>
<feature type="signal peptide" evidence="6">
    <location>
        <begin position="1"/>
        <end position="18"/>
    </location>
</feature>
<accession>A0A9P8AHA5</accession>
<keyword evidence="8" id="KW-1185">Reference proteome</keyword>
<dbReference type="InterPro" id="IPR049555">
    <property type="entry name" value="GDT1-like_CS"/>
</dbReference>
<evidence type="ECO:0000313" key="8">
    <source>
        <dbReference type="Proteomes" id="UP000790833"/>
    </source>
</evidence>
<dbReference type="RefSeq" id="XP_043047847.1">
    <property type="nucleotide sequence ID" value="XM_043192792.1"/>
</dbReference>
<evidence type="ECO:0000256" key="4">
    <source>
        <dbReference type="ARBA" id="ARBA00022989"/>
    </source>
</evidence>
<comment type="similarity">
    <text evidence="2 6">Belongs to the GDT1 family.</text>
</comment>
<feature type="transmembrane region" description="Helical" evidence="6">
    <location>
        <begin position="137"/>
        <end position="154"/>
    </location>
</feature>
<dbReference type="PANTHER" id="PTHR12608:SF1">
    <property type="entry name" value="TRANSMEMBRANE PROTEIN 165"/>
    <property type="match status" value="1"/>
</dbReference>
<dbReference type="GO" id="GO:0015085">
    <property type="term" value="F:calcium ion transmembrane transporter activity"/>
    <property type="evidence" value="ECO:0007669"/>
    <property type="project" value="TreeGrafter"/>
</dbReference>
<dbReference type="InterPro" id="IPR001727">
    <property type="entry name" value="GDT1-like"/>
</dbReference>
<comment type="caution">
    <text evidence="7">The sequence shown here is derived from an EMBL/GenBank/DDBJ whole genome shotgun (WGS) entry which is preliminary data.</text>
</comment>
<dbReference type="PROSITE" id="PS01214">
    <property type="entry name" value="UPF0016"/>
    <property type="match status" value="1"/>
</dbReference>
<dbReference type="AlphaFoldDB" id="A0A9P8AHA5"/>
<dbReference type="OrthoDB" id="442680at2759"/>
<feature type="transmembrane region" description="Helical" evidence="6">
    <location>
        <begin position="221"/>
        <end position="242"/>
    </location>
</feature>
<keyword evidence="3 6" id="KW-0812">Transmembrane</keyword>
<dbReference type="PANTHER" id="PTHR12608">
    <property type="entry name" value="TRANSMEMBRANE PROTEIN HTP-1 RELATED"/>
    <property type="match status" value="1"/>
</dbReference>
<feature type="transmembrane region" description="Helical" evidence="6">
    <location>
        <begin position="295"/>
        <end position="313"/>
    </location>
</feature>
<sequence>MKLTRVLLAFACASSVLGASAGIDVASQPDDIVHQVKGNDRIGIAKVTDLDNKPANAVQDDDAGSKSSSDFYDSFIMSVSMIIVSEIGDKTFLIAALMAMKYSRVVVFSAAFLSLAVMTILSGIVGHALPTLLSPRLTKFMASGLFIVFGVKLFKEGLEMSKDSGVDEEMAEVEEEIASSNLNTELHDMESGTASSASVSDSHHFKPKSQQKWYEEMGTQLEALATFVFSPVWIQVFLMTFLGEWGDRSQIATIALAAGSNYWAVIFGGIIGHGICTGGACIGGKLMATKISMRTVTLGGAIAFIIFSFLYFYDAYYGIE</sequence>
<feature type="transmembrane region" description="Helical" evidence="6">
    <location>
        <begin position="75"/>
        <end position="98"/>
    </location>
</feature>
<organism evidence="7 8">
    <name type="scientific">Scheffersomyces spartinae</name>
    <dbReference type="NCBI Taxonomy" id="45513"/>
    <lineage>
        <taxon>Eukaryota</taxon>
        <taxon>Fungi</taxon>
        <taxon>Dikarya</taxon>
        <taxon>Ascomycota</taxon>
        <taxon>Saccharomycotina</taxon>
        <taxon>Pichiomycetes</taxon>
        <taxon>Debaryomycetaceae</taxon>
        <taxon>Scheffersomyces</taxon>
    </lineage>
</organism>
<dbReference type="Proteomes" id="UP000790833">
    <property type="component" value="Unassembled WGS sequence"/>
</dbReference>
<reference evidence="7" key="1">
    <citation type="submission" date="2021-03" db="EMBL/GenBank/DDBJ databases">
        <authorList>
            <person name="Palmer J.M."/>
        </authorList>
    </citation>
    <scope>NUCLEOTIDE SEQUENCE</scope>
    <source>
        <strain evidence="7">ARV_011</strain>
    </source>
</reference>
<comment type="subcellular location">
    <subcellularLocation>
        <location evidence="1 6">Membrane</location>
        <topology evidence="1 6">Multi-pass membrane protein</topology>
    </subcellularLocation>
</comment>
<dbReference type="GO" id="GO:0005794">
    <property type="term" value="C:Golgi apparatus"/>
    <property type="evidence" value="ECO:0007669"/>
    <property type="project" value="TreeGrafter"/>
</dbReference>
<name>A0A9P8AHA5_9ASCO</name>
<dbReference type="GO" id="GO:0000329">
    <property type="term" value="C:fungal-type vacuole membrane"/>
    <property type="evidence" value="ECO:0007669"/>
    <property type="project" value="TreeGrafter"/>
</dbReference>
<dbReference type="GeneID" id="66115390"/>
<dbReference type="Pfam" id="PF01169">
    <property type="entry name" value="GDT1"/>
    <property type="match status" value="2"/>
</dbReference>
<dbReference type="EMBL" id="JAHMUF010000019">
    <property type="protein sequence ID" value="KAG7192297.1"/>
    <property type="molecule type" value="Genomic_DNA"/>
</dbReference>
<feature type="transmembrane region" description="Helical" evidence="6">
    <location>
        <begin position="262"/>
        <end position="283"/>
    </location>
</feature>
<evidence type="ECO:0000256" key="5">
    <source>
        <dbReference type="ARBA" id="ARBA00023136"/>
    </source>
</evidence>
<evidence type="ECO:0000256" key="1">
    <source>
        <dbReference type="ARBA" id="ARBA00004141"/>
    </source>
</evidence>
<dbReference type="GO" id="GO:0005384">
    <property type="term" value="F:manganese ion transmembrane transporter activity"/>
    <property type="evidence" value="ECO:0007669"/>
    <property type="project" value="TreeGrafter"/>
</dbReference>
<gene>
    <name evidence="7" type="ORF">KQ657_002016</name>
</gene>
<evidence type="ECO:0000256" key="6">
    <source>
        <dbReference type="RuleBase" id="RU365102"/>
    </source>
</evidence>
<keyword evidence="5 6" id="KW-0472">Membrane</keyword>
<feature type="transmembrane region" description="Helical" evidence="6">
    <location>
        <begin position="105"/>
        <end position="125"/>
    </location>
</feature>
<keyword evidence="4 6" id="KW-1133">Transmembrane helix</keyword>
<evidence type="ECO:0000256" key="2">
    <source>
        <dbReference type="ARBA" id="ARBA00009190"/>
    </source>
</evidence>
<keyword evidence="6" id="KW-0732">Signal</keyword>
<proteinExistence type="inferred from homology"/>
<protein>
    <recommendedName>
        <fullName evidence="6">GDT1 family protein</fullName>
    </recommendedName>
</protein>
<dbReference type="GO" id="GO:0032468">
    <property type="term" value="P:Golgi calcium ion homeostasis"/>
    <property type="evidence" value="ECO:0007669"/>
    <property type="project" value="TreeGrafter"/>
</dbReference>
<evidence type="ECO:0000313" key="7">
    <source>
        <dbReference type="EMBL" id="KAG7192297.1"/>
    </source>
</evidence>
<dbReference type="GO" id="GO:0032472">
    <property type="term" value="P:Golgi calcium ion transport"/>
    <property type="evidence" value="ECO:0007669"/>
    <property type="project" value="TreeGrafter"/>
</dbReference>
<evidence type="ECO:0000256" key="3">
    <source>
        <dbReference type="ARBA" id="ARBA00022692"/>
    </source>
</evidence>